<keyword evidence="7" id="KW-0238">DNA-binding</keyword>
<evidence type="ECO:0000256" key="7">
    <source>
        <dbReference type="ARBA" id="ARBA00023125"/>
    </source>
</evidence>
<evidence type="ECO:0000256" key="10">
    <source>
        <dbReference type="PROSITE-ProRule" id="PRU00027"/>
    </source>
</evidence>
<dbReference type="GO" id="GO:0003677">
    <property type="term" value="F:DNA binding"/>
    <property type="evidence" value="ECO:0007669"/>
    <property type="project" value="UniProtKB-KW"/>
</dbReference>
<evidence type="ECO:0000256" key="3">
    <source>
        <dbReference type="ARBA" id="ARBA00022723"/>
    </source>
</evidence>
<dbReference type="InterPro" id="IPR003656">
    <property type="entry name" value="Znf_BED"/>
</dbReference>
<evidence type="ECO:0000313" key="12">
    <source>
        <dbReference type="EMBL" id="KAG6479816.1"/>
    </source>
</evidence>
<keyword evidence="5" id="KW-0862">Zinc</keyword>
<dbReference type="SMART" id="SM00614">
    <property type="entry name" value="ZnF_BED"/>
    <property type="match status" value="1"/>
</dbReference>
<organism evidence="12 13">
    <name type="scientific">Zingiber officinale</name>
    <name type="common">Ginger</name>
    <name type="synonym">Amomum zingiber</name>
    <dbReference type="NCBI Taxonomy" id="94328"/>
    <lineage>
        <taxon>Eukaryota</taxon>
        <taxon>Viridiplantae</taxon>
        <taxon>Streptophyta</taxon>
        <taxon>Embryophyta</taxon>
        <taxon>Tracheophyta</taxon>
        <taxon>Spermatophyta</taxon>
        <taxon>Magnoliopsida</taxon>
        <taxon>Liliopsida</taxon>
        <taxon>Zingiberales</taxon>
        <taxon>Zingiberaceae</taxon>
        <taxon>Zingiber</taxon>
    </lineage>
</organism>
<evidence type="ECO:0000256" key="6">
    <source>
        <dbReference type="ARBA" id="ARBA00023015"/>
    </source>
</evidence>
<dbReference type="AlphaFoldDB" id="A0A8J5KB56"/>
<proteinExistence type="predicted"/>
<comment type="caution">
    <text evidence="12">The sequence shown here is derived from an EMBL/GenBank/DDBJ whole genome shotgun (WGS) entry which is preliminary data.</text>
</comment>
<evidence type="ECO:0000256" key="4">
    <source>
        <dbReference type="ARBA" id="ARBA00022771"/>
    </source>
</evidence>
<comment type="subunit">
    <text evidence="2">Homodimer.</text>
</comment>
<dbReference type="Pfam" id="PF05699">
    <property type="entry name" value="Dimer_Tnp_hAT"/>
    <property type="match status" value="1"/>
</dbReference>
<sequence length="842" mass="95140">MGKVLWLSPCFRSRCSSSLHCAGPSHDGPTLTLIARPDPNPFGSAGPVTRRRRPIAGRPPAFARIEAQRLDFLILGSVPILLGSLRSAELYFVLIRYECLLLTGPTQKIEKSLEKGSNQTKLRSSWELRLETNAIKWSFGYVTLTDNCGLFLHLLSSNSCFYCYPRYASCSLPEGNEIEPINTEPTTTSRRRRKKSSVWEHFTIEEVSGGCTRACCKLCKQTFAYSSGSKIAGTSHLKRHIALGSCPKIKYQNKLALASATKSDGETADPPKRRYRSSFFSGVFDQDQSYVNLAKMIIVHEYPLDMVEHPAFVAFVQTLQPRFKMIDISTIEGEILAMYQKEKQNLMQVVGNMPGRVSLTIGLWTTSQTLGYICISGQFIDNDWKLHRRMLNFMMVSSPHSENALSEAIGVSLSDWIIKNKLFTITLDNDCSSHDIYSANLRDHLSNKNMLMLKGQLFVVRCYANILNVIAEDVIASIHGIIYNIRESIKFVKASRARDEKFAEIALQLEILSAKDLALDVTTQWNTTYLMLLAALEYKQVFAFLETCDDNYNEAPSDDDWKKVEVVCTFLKLLYDSANVVMGTVDPTANIFFHEAWKIQLELTNATQSEVSVVSSMAKVIHDKFDKYWKDCSLVLALAVVMDPRFKIKLIEFSFSKIYGAESARYVKLVNDSIHDLYHEYATMPLPLTPTYADQGEANHVNGNDNNVTATTLPAPDSLQDFDMYLSELAVNQPSKPELDQYLEESLVPRIQEFDILNWWKLNYLKYPTLSKMARDILAIPVSMVGTGGSIFSVRTGSRALDEYRSSLRPETVEALFCTKDWLQYLPTLSEHPSTEIVKMEM</sequence>
<keyword evidence="6" id="KW-0805">Transcription regulation</keyword>
<dbReference type="GO" id="GO:0046983">
    <property type="term" value="F:protein dimerization activity"/>
    <property type="evidence" value="ECO:0007669"/>
    <property type="project" value="InterPro"/>
</dbReference>
<protein>
    <recommendedName>
        <fullName evidence="11">BED-type domain-containing protein</fullName>
    </recommendedName>
</protein>
<accession>A0A8J5KB56</accession>
<dbReference type="InterPro" id="IPR052035">
    <property type="entry name" value="ZnF_BED_domain_contain"/>
</dbReference>
<dbReference type="EMBL" id="JACMSC010000017">
    <property type="protein sequence ID" value="KAG6479816.1"/>
    <property type="molecule type" value="Genomic_DNA"/>
</dbReference>
<evidence type="ECO:0000256" key="1">
    <source>
        <dbReference type="ARBA" id="ARBA00004123"/>
    </source>
</evidence>
<dbReference type="InterPro" id="IPR012337">
    <property type="entry name" value="RNaseH-like_sf"/>
</dbReference>
<dbReference type="SUPFAM" id="SSF53098">
    <property type="entry name" value="Ribonuclease H-like"/>
    <property type="match status" value="1"/>
</dbReference>
<dbReference type="InterPro" id="IPR008906">
    <property type="entry name" value="HATC_C_dom"/>
</dbReference>
<dbReference type="GO" id="GO:0008270">
    <property type="term" value="F:zinc ion binding"/>
    <property type="evidence" value="ECO:0007669"/>
    <property type="project" value="UniProtKB-KW"/>
</dbReference>
<comment type="subcellular location">
    <subcellularLocation>
        <location evidence="1">Nucleus</location>
    </subcellularLocation>
</comment>
<dbReference type="Pfam" id="PF14372">
    <property type="entry name" value="hAT-like_RNase-H"/>
    <property type="match status" value="1"/>
</dbReference>
<gene>
    <name evidence="12" type="ORF">ZIOFF_063290</name>
</gene>
<dbReference type="PANTHER" id="PTHR46481">
    <property type="entry name" value="ZINC FINGER BED DOMAIN-CONTAINING PROTEIN 4"/>
    <property type="match status" value="1"/>
</dbReference>
<dbReference type="InterPro" id="IPR036236">
    <property type="entry name" value="Znf_C2H2_sf"/>
</dbReference>
<evidence type="ECO:0000256" key="2">
    <source>
        <dbReference type="ARBA" id="ARBA00011738"/>
    </source>
</evidence>
<keyword evidence="4 10" id="KW-0863">Zinc-finger</keyword>
<keyword evidence="13" id="KW-1185">Reference proteome</keyword>
<evidence type="ECO:0000256" key="8">
    <source>
        <dbReference type="ARBA" id="ARBA00023163"/>
    </source>
</evidence>
<name>A0A8J5KB56_ZINOF</name>
<evidence type="ECO:0000256" key="9">
    <source>
        <dbReference type="ARBA" id="ARBA00023242"/>
    </source>
</evidence>
<keyword evidence="8" id="KW-0804">Transcription</keyword>
<dbReference type="SUPFAM" id="SSF57667">
    <property type="entry name" value="beta-beta-alpha zinc fingers"/>
    <property type="match status" value="1"/>
</dbReference>
<feature type="domain" description="BED-type" evidence="11">
    <location>
        <begin position="193"/>
        <end position="253"/>
    </location>
</feature>
<keyword evidence="3" id="KW-0479">Metal-binding</keyword>
<reference evidence="12 13" key="1">
    <citation type="submission" date="2020-08" db="EMBL/GenBank/DDBJ databases">
        <title>Plant Genome Project.</title>
        <authorList>
            <person name="Zhang R.-G."/>
        </authorList>
    </citation>
    <scope>NUCLEOTIDE SEQUENCE [LARGE SCALE GENOMIC DNA]</scope>
    <source>
        <tissue evidence="12">Rhizome</tissue>
    </source>
</reference>
<evidence type="ECO:0000313" key="13">
    <source>
        <dbReference type="Proteomes" id="UP000734854"/>
    </source>
</evidence>
<dbReference type="InterPro" id="IPR025525">
    <property type="entry name" value="hAT-like_transposase_RNase-H"/>
</dbReference>
<evidence type="ECO:0000256" key="5">
    <source>
        <dbReference type="ARBA" id="ARBA00022833"/>
    </source>
</evidence>
<dbReference type="Proteomes" id="UP000734854">
    <property type="component" value="Unassembled WGS sequence"/>
</dbReference>
<dbReference type="PANTHER" id="PTHR46481:SF10">
    <property type="entry name" value="ZINC FINGER BED DOMAIN-CONTAINING PROTEIN 39"/>
    <property type="match status" value="1"/>
</dbReference>
<dbReference type="PROSITE" id="PS50808">
    <property type="entry name" value="ZF_BED"/>
    <property type="match status" value="1"/>
</dbReference>
<dbReference type="GO" id="GO:0005634">
    <property type="term" value="C:nucleus"/>
    <property type="evidence" value="ECO:0007669"/>
    <property type="project" value="UniProtKB-SubCell"/>
</dbReference>
<evidence type="ECO:0000259" key="11">
    <source>
        <dbReference type="PROSITE" id="PS50808"/>
    </source>
</evidence>
<dbReference type="GO" id="GO:0009791">
    <property type="term" value="P:post-embryonic development"/>
    <property type="evidence" value="ECO:0007669"/>
    <property type="project" value="UniProtKB-ARBA"/>
</dbReference>
<keyword evidence="9" id="KW-0539">Nucleus</keyword>